<sequence>EESLISLKSWLLNENCLSIRHLIPEYFPLTGRGLKTLKHIECNEVLIQLPFRMLITTDTLLQSNIRFLFLNTTDSFNPQCMLATFLVYETHLGIKSKWYLYLKTLPQSFTNPDFCSNKEKRILPSFILNSLHQAHRLESNFSLLMKAVKHLDIINKNHCSHCNLHLRKIITFEKYKWAYYVVNTRAVYIDTKLLREKNIFNIKQPNNLALAPFLDLFNHNVDTAVKVSIITDNNQNQFYQIITLKPFDRESQVFINYGAHNNLKLYIDYGFFIPCNPLDEIYFDILEIQRCFDIPRSKLDFITFNSFHKNMSFTRDGLNYNATVTLFILGTKLEKNRWKMKIYSKSFDPYEFCFINKLGISILNMKKMEYTHVLNN</sequence>
<dbReference type="InterPro" id="IPR046341">
    <property type="entry name" value="SET_dom_sf"/>
</dbReference>
<dbReference type="Pfam" id="PF00856">
    <property type="entry name" value="SET"/>
    <property type="match status" value="1"/>
</dbReference>
<proteinExistence type="predicted"/>
<dbReference type="PANTHER" id="PTHR13271">
    <property type="entry name" value="UNCHARACTERIZED PUTATIVE METHYLTRANSFERASE"/>
    <property type="match status" value="1"/>
</dbReference>
<dbReference type="CDD" id="cd19177">
    <property type="entry name" value="SET_SETD4"/>
    <property type="match status" value="1"/>
</dbReference>
<dbReference type="FunCoup" id="E2APN7">
    <property type="interactions" value="364"/>
</dbReference>
<evidence type="ECO:0000313" key="2">
    <source>
        <dbReference type="EMBL" id="EFN64588.1"/>
    </source>
</evidence>
<dbReference type="PROSITE" id="PS50280">
    <property type="entry name" value="SET"/>
    <property type="match status" value="1"/>
</dbReference>
<dbReference type="Proteomes" id="UP000000311">
    <property type="component" value="Unassembled WGS sequence"/>
</dbReference>
<feature type="non-terminal residue" evidence="2">
    <location>
        <position position="1"/>
    </location>
</feature>
<dbReference type="InterPro" id="IPR050600">
    <property type="entry name" value="SETD3_SETD6_MTase"/>
</dbReference>
<organism evidence="3">
    <name type="scientific">Camponotus floridanus</name>
    <name type="common">Florida carpenter ant</name>
    <dbReference type="NCBI Taxonomy" id="104421"/>
    <lineage>
        <taxon>Eukaryota</taxon>
        <taxon>Metazoa</taxon>
        <taxon>Ecdysozoa</taxon>
        <taxon>Arthropoda</taxon>
        <taxon>Hexapoda</taxon>
        <taxon>Insecta</taxon>
        <taxon>Pterygota</taxon>
        <taxon>Neoptera</taxon>
        <taxon>Endopterygota</taxon>
        <taxon>Hymenoptera</taxon>
        <taxon>Apocrita</taxon>
        <taxon>Aculeata</taxon>
        <taxon>Formicoidea</taxon>
        <taxon>Formicidae</taxon>
        <taxon>Formicinae</taxon>
        <taxon>Camponotus</taxon>
    </lineage>
</organism>
<feature type="non-terminal residue" evidence="2">
    <location>
        <position position="376"/>
    </location>
</feature>
<dbReference type="InterPro" id="IPR044429">
    <property type="entry name" value="SETD4_SET"/>
</dbReference>
<dbReference type="EMBL" id="GL441572">
    <property type="protein sequence ID" value="EFN64588.1"/>
    <property type="molecule type" value="Genomic_DNA"/>
</dbReference>
<accession>E2APN7</accession>
<dbReference type="OMA" id="QMANGRW"/>
<evidence type="ECO:0000313" key="3">
    <source>
        <dbReference type="Proteomes" id="UP000000311"/>
    </source>
</evidence>
<dbReference type="InParanoid" id="E2APN7"/>
<dbReference type="STRING" id="104421.E2APN7"/>
<dbReference type="AlphaFoldDB" id="E2APN7"/>
<dbReference type="InterPro" id="IPR001214">
    <property type="entry name" value="SET_dom"/>
</dbReference>
<dbReference type="Gene3D" id="3.90.1410.10">
    <property type="entry name" value="set domain protein methyltransferase, domain 1"/>
    <property type="match status" value="1"/>
</dbReference>
<evidence type="ECO:0000259" key="1">
    <source>
        <dbReference type="PROSITE" id="PS50280"/>
    </source>
</evidence>
<dbReference type="GO" id="GO:0016279">
    <property type="term" value="F:protein-lysine N-methyltransferase activity"/>
    <property type="evidence" value="ECO:0007669"/>
    <property type="project" value="InterPro"/>
</dbReference>
<gene>
    <name evidence="2" type="ORF">EAG_13097</name>
</gene>
<feature type="domain" description="SET" evidence="1">
    <location>
        <begin position="2"/>
        <end position="258"/>
    </location>
</feature>
<dbReference type="PANTHER" id="PTHR13271:SF151">
    <property type="entry name" value="SET DOMAIN-CONTAINING PROTEIN 4"/>
    <property type="match status" value="1"/>
</dbReference>
<protein>
    <submittedName>
        <fullName evidence="2">SET domain-containing protein 4</fullName>
    </submittedName>
</protein>
<reference evidence="2 3" key="1">
    <citation type="journal article" date="2010" name="Science">
        <title>Genomic comparison of the ants Camponotus floridanus and Harpegnathos saltator.</title>
        <authorList>
            <person name="Bonasio R."/>
            <person name="Zhang G."/>
            <person name="Ye C."/>
            <person name="Mutti N.S."/>
            <person name="Fang X."/>
            <person name="Qin N."/>
            <person name="Donahue G."/>
            <person name="Yang P."/>
            <person name="Li Q."/>
            <person name="Li C."/>
            <person name="Zhang P."/>
            <person name="Huang Z."/>
            <person name="Berger S.L."/>
            <person name="Reinberg D."/>
            <person name="Wang J."/>
            <person name="Liebig J."/>
        </authorList>
    </citation>
    <scope>NUCLEOTIDE SEQUENCE [LARGE SCALE GENOMIC DNA]</scope>
    <source>
        <strain evidence="3">C129</strain>
    </source>
</reference>
<keyword evidence="3" id="KW-1185">Reference proteome</keyword>
<name>E2APN7_CAMFO</name>
<dbReference type="SUPFAM" id="SSF82199">
    <property type="entry name" value="SET domain"/>
    <property type="match status" value="1"/>
</dbReference>